<accession>A0A0F9ISR7</accession>
<organism evidence="1">
    <name type="scientific">marine sediment metagenome</name>
    <dbReference type="NCBI Taxonomy" id="412755"/>
    <lineage>
        <taxon>unclassified sequences</taxon>
        <taxon>metagenomes</taxon>
        <taxon>ecological metagenomes</taxon>
    </lineage>
</organism>
<comment type="caution">
    <text evidence="1">The sequence shown here is derived from an EMBL/GenBank/DDBJ whole genome shotgun (WGS) entry which is preliminary data.</text>
</comment>
<name>A0A0F9ISR7_9ZZZZ</name>
<reference evidence="1" key="1">
    <citation type="journal article" date="2015" name="Nature">
        <title>Complex archaea that bridge the gap between prokaryotes and eukaryotes.</title>
        <authorList>
            <person name="Spang A."/>
            <person name="Saw J.H."/>
            <person name="Jorgensen S.L."/>
            <person name="Zaremba-Niedzwiedzka K."/>
            <person name="Martijn J."/>
            <person name="Lind A.E."/>
            <person name="van Eijk R."/>
            <person name="Schleper C."/>
            <person name="Guy L."/>
            <person name="Ettema T.J."/>
        </authorList>
    </citation>
    <scope>NUCLEOTIDE SEQUENCE</scope>
</reference>
<evidence type="ECO:0000313" key="1">
    <source>
        <dbReference type="EMBL" id="KKL96770.1"/>
    </source>
</evidence>
<sequence>MVSPPEHSKCHASPSDCICGNGAHHWKIWGHGANPLAYCIHCGRGRRFEAVFGATLFDYGEQRAHDIRAQAKEAALHTSYDSHGREA</sequence>
<dbReference type="AlphaFoldDB" id="A0A0F9ISR7"/>
<dbReference type="EMBL" id="LAZR01018343">
    <property type="protein sequence ID" value="KKL96770.1"/>
    <property type="molecule type" value="Genomic_DNA"/>
</dbReference>
<protein>
    <submittedName>
        <fullName evidence="1">Uncharacterized protein</fullName>
    </submittedName>
</protein>
<gene>
    <name evidence="1" type="ORF">LCGC14_1841180</name>
</gene>
<proteinExistence type="predicted"/>